<accession>A0ABQ9JEL8</accession>
<evidence type="ECO:0000256" key="1">
    <source>
        <dbReference type="SAM" id="MobiDB-lite"/>
    </source>
</evidence>
<sequence length="116" mass="13077">MCPVETGINTSYFTFPKGGGPNTNTFNDPTLDLTLSIVNEKTLYGLQNKFDDDAVEENEVRVTNIQVLSNTVSHLVCKLPLNEKLKKVVQDNAKEMKTPSKELRRERVDYSPQTSQ</sequence>
<organism evidence="2 3">
    <name type="scientific">Molorchus minor</name>
    <dbReference type="NCBI Taxonomy" id="1323400"/>
    <lineage>
        <taxon>Eukaryota</taxon>
        <taxon>Metazoa</taxon>
        <taxon>Ecdysozoa</taxon>
        <taxon>Arthropoda</taxon>
        <taxon>Hexapoda</taxon>
        <taxon>Insecta</taxon>
        <taxon>Pterygota</taxon>
        <taxon>Neoptera</taxon>
        <taxon>Endopterygota</taxon>
        <taxon>Coleoptera</taxon>
        <taxon>Polyphaga</taxon>
        <taxon>Cucujiformia</taxon>
        <taxon>Chrysomeloidea</taxon>
        <taxon>Cerambycidae</taxon>
        <taxon>Lamiinae</taxon>
        <taxon>Monochamini</taxon>
        <taxon>Molorchus</taxon>
    </lineage>
</organism>
<reference evidence="2" key="1">
    <citation type="journal article" date="2023" name="Insect Mol. Biol.">
        <title>Genome sequencing provides insights into the evolution of gene families encoding plant cell wall-degrading enzymes in longhorned beetles.</title>
        <authorList>
            <person name="Shin N.R."/>
            <person name="Okamura Y."/>
            <person name="Kirsch R."/>
            <person name="Pauchet Y."/>
        </authorList>
    </citation>
    <scope>NUCLEOTIDE SEQUENCE</scope>
    <source>
        <strain evidence="2">MMC_N1</strain>
    </source>
</reference>
<gene>
    <name evidence="2" type="ORF">NQ317_011149</name>
</gene>
<evidence type="ECO:0000313" key="2">
    <source>
        <dbReference type="EMBL" id="KAJ8976641.1"/>
    </source>
</evidence>
<feature type="region of interest" description="Disordered" evidence="1">
    <location>
        <begin position="92"/>
        <end position="116"/>
    </location>
</feature>
<dbReference type="EMBL" id="JAPWTJ010000646">
    <property type="protein sequence ID" value="KAJ8976641.1"/>
    <property type="molecule type" value="Genomic_DNA"/>
</dbReference>
<feature type="compositionally biased region" description="Basic and acidic residues" evidence="1">
    <location>
        <begin position="92"/>
        <end position="109"/>
    </location>
</feature>
<name>A0ABQ9JEL8_9CUCU</name>
<evidence type="ECO:0000313" key="3">
    <source>
        <dbReference type="Proteomes" id="UP001162164"/>
    </source>
</evidence>
<dbReference type="Proteomes" id="UP001162164">
    <property type="component" value="Unassembled WGS sequence"/>
</dbReference>
<protein>
    <submittedName>
        <fullName evidence="2">Uncharacterized protein</fullName>
    </submittedName>
</protein>
<comment type="caution">
    <text evidence="2">The sequence shown here is derived from an EMBL/GenBank/DDBJ whole genome shotgun (WGS) entry which is preliminary data.</text>
</comment>
<keyword evidence="3" id="KW-1185">Reference proteome</keyword>
<proteinExistence type="predicted"/>